<accession>A0ABD2P624</accession>
<evidence type="ECO:0000256" key="2">
    <source>
        <dbReference type="ARBA" id="ARBA00004604"/>
    </source>
</evidence>
<organism evidence="17 18">
    <name type="scientific">Cryptolaemus montrouzieri</name>
    <dbReference type="NCBI Taxonomy" id="559131"/>
    <lineage>
        <taxon>Eukaryota</taxon>
        <taxon>Metazoa</taxon>
        <taxon>Ecdysozoa</taxon>
        <taxon>Arthropoda</taxon>
        <taxon>Hexapoda</taxon>
        <taxon>Insecta</taxon>
        <taxon>Pterygota</taxon>
        <taxon>Neoptera</taxon>
        <taxon>Endopterygota</taxon>
        <taxon>Coleoptera</taxon>
        <taxon>Polyphaga</taxon>
        <taxon>Cucujiformia</taxon>
        <taxon>Coccinelloidea</taxon>
        <taxon>Coccinellidae</taxon>
        <taxon>Scymninae</taxon>
        <taxon>Scymnini</taxon>
        <taxon>Cryptolaemus</taxon>
    </lineage>
</organism>
<gene>
    <name evidence="17" type="ORF">HHI36_000859</name>
</gene>
<dbReference type="Gene3D" id="1.10.1410.10">
    <property type="match status" value="2"/>
</dbReference>
<sequence length="1050" mass="121787">MEVLDQVNEDEFTEGEMFETDQPLKRPSDFETPNGRKKIKMKQPTVEELNELNETQTLFNNNLFRLQIQELLAATKIKNKHKEKLTSWVDNFQLFLNTLPVHDAINISKFSKKSEDRPSRDQRFIKNITNQCRNNLHCDQDIPITLVRPDCMSTFGLFKIDSLPGPNLTINIQLTVPKKCFHVKDFLNNRYSVKKFFYLMYIAEHLKSNNICSSIKCAYYYENILLPYLIVVPNNSDKIFINIFVVPEQNYFKGQRFLPDVNNVRAPVFEQNLPLGEVENLVELPTPFYNAALGFDVTLTENNIFIQQTLSNLSNVQEGLKLIIVWMNQRMFNEGKGAFSNDIIIYIISYLVLKKKINKHMSSYQVFRNFLNFMNTTDLSQTSISICENISEEILQKFKNAFDIVIVDSTGFYNVAAFLNISVYKKMRTECQLAFSALDQDTLSSFSNLFLVKVPLYLQYDGIIDLKSENNYQSILKNIETTEKVAYLGNHTLLIMKYLQNYLKKGLNNRVLNIVPISPNHTTWDYGVHYKMTNQRLLFGIQLDPDCAFDILEFGPNLNDPKEKEFKEFWGKLASNRRFRDGTAKVVVHFDKNTIKGKREIIREIVNFIMIEKLKLNFKFYYDEFEEVLVNDKVDAWYPSGTNEETTVKIIRSSDELGRKIRALGMQLGITGIGGISDVYCYTDIFPPIPTSYHSGKSITSLKEQHIILKEKKLHAAPKYVKPIECAIHLEHSSKWPGELNALQKMKTLFYLEISKMLLTKYKITSSVKPSYMDVLYEGIVFRYTLYLSKEIALLKREKLGVLPKIIGALKGIQSQFPAYGISTCLAKRWIRAHLIDDYLFPDILINLLNAHQFLSHSLYNPAVSPQVAFLRFLKYITEVSWDLEPVVINFNNELTSDQISNLDSRMRTNRESFPPLFILTPYDNGDSIFTKKAPSKEVLVRLKVLANECLNVVQNILLQESLFSIKELFIPNTNGFNCILNLRSLTNPRKIERIIKYESDSKIHYREPCGDDKCLPVIDFDPIQMYLRDLRNTYGTFCVFFMILMEEII</sequence>
<dbReference type="EMBL" id="JABFTP020000185">
    <property type="protein sequence ID" value="KAL3286351.1"/>
    <property type="molecule type" value="Genomic_DNA"/>
</dbReference>
<dbReference type="InterPro" id="IPR035370">
    <property type="entry name" value="Nrap_D5"/>
</dbReference>
<evidence type="ECO:0000256" key="7">
    <source>
        <dbReference type="ARBA" id="ARBA00023242"/>
    </source>
</evidence>
<feature type="domain" description="Nrap protein" evidence="14">
    <location>
        <begin position="457"/>
        <end position="614"/>
    </location>
</feature>
<comment type="similarity">
    <text evidence="3 10">Belongs to the NRAP family.</text>
</comment>
<name>A0ABD2P624_9CUCU</name>
<evidence type="ECO:0000259" key="16">
    <source>
        <dbReference type="Pfam" id="PF17406"/>
    </source>
</evidence>
<evidence type="ECO:0000256" key="1">
    <source>
        <dbReference type="ARBA" id="ARBA00004286"/>
    </source>
</evidence>
<dbReference type="InterPro" id="IPR035369">
    <property type="entry name" value="Nrap_D4"/>
</dbReference>
<dbReference type="Pfam" id="PF03813">
    <property type="entry name" value="Nrap"/>
    <property type="match status" value="1"/>
</dbReference>
<dbReference type="Pfam" id="PF17404">
    <property type="entry name" value="Nrap_D3"/>
    <property type="match status" value="1"/>
</dbReference>
<protein>
    <recommendedName>
        <fullName evidence="4 10">Nucleolar protein 6</fullName>
    </recommendedName>
</protein>
<evidence type="ECO:0000256" key="4">
    <source>
        <dbReference type="ARBA" id="ARBA00016437"/>
    </source>
</evidence>
<dbReference type="InterPro" id="IPR035082">
    <property type="entry name" value="Nrap_D1"/>
</dbReference>
<dbReference type="GO" id="GO:0005730">
    <property type="term" value="C:nucleolus"/>
    <property type="evidence" value="ECO:0007669"/>
    <property type="project" value="UniProtKB-SubCell"/>
</dbReference>
<comment type="subunit">
    <text evidence="9">Part of the small subunit (SSU) processome, composed of more than 70 proteins and the RNA chaperone small nucleolar RNA (snoRNA) U3.</text>
</comment>
<keyword evidence="7 10" id="KW-0539">Nucleus</keyword>
<dbReference type="Proteomes" id="UP001516400">
    <property type="component" value="Unassembled WGS sequence"/>
</dbReference>
<evidence type="ECO:0000256" key="5">
    <source>
        <dbReference type="ARBA" id="ARBA00022454"/>
    </source>
</evidence>
<proteinExistence type="inferred from homology"/>
<keyword evidence="18" id="KW-1185">Reference proteome</keyword>
<dbReference type="GO" id="GO:0003723">
    <property type="term" value="F:RNA binding"/>
    <property type="evidence" value="ECO:0007669"/>
    <property type="project" value="UniProtKB-KW"/>
</dbReference>
<comment type="function">
    <text evidence="8">Part of the small subunit (SSU) processome, first precursor of the small eukaryotic ribosomal subunit. During the assembly of the SSU processome in the nucleolus, many ribosome biogenesis factors, an RNA chaperone and ribosomal proteins associate with the nascent pre-rRNA and work in concert to generate RNA folding, modifications, rearrangements and cleavage as well as targeted degradation of pre-ribosomal RNA by the RNA exosome.</text>
</comment>
<dbReference type="GO" id="GO:0005694">
    <property type="term" value="C:chromosome"/>
    <property type="evidence" value="ECO:0007669"/>
    <property type="project" value="UniProtKB-SubCell"/>
</dbReference>
<dbReference type="AlphaFoldDB" id="A0ABD2P624"/>
<evidence type="ECO:0000259" key="13">
    <source>
        <dbReference type="Pfam" id="PF17403"/>
    </source>
</evidence>
<evidence type="ECO:0000256" key="6">
    <source>
        <dbReference type="ARBA" id="ARBA00022884"/>
    </source>
</evidence>
<dbReference type="PANTHER" id="PTHR17972:SF0">
    <property type="entry name" value="NUCLEOLAR PROTEIN 6"/>
    <property type="match status" value="1"/>
</dbReference>
<comment type="caution">
    <text evidence="17">The sequence shown here is derived from an EMBL/GenBank/DDBJ whole genome shotgun (WGS) entry which is preliminary data.</text>
</comment>
<evidence type="ECO:0000259" key="15">
    <source>
        <dbReference type="Pfam" id="PF17405"/>
    </source>
</evidence>
<feature type="compositionally biased region" description="Acidic residues" evidence="11">
    <location>
        <begin position="7"/>
        <end position="19"/>
    </location>
</feature>
<dbReference type="InterPro" id="IPR035367">
    <property type="entry name" value="Nrap_D2"/>
</dbReference>
<keyword evidence="5" id="KW-0158">Chromosome</keyword>
<comment type="subcellular location">
    <subcellularLocation>
        <location evidence="1">Chromosome</location>
    </subcellularLocation>
    <subcellularLocation>
        <location evidence="2 10">Nucleus</location>
        <location evidence="2 10">Nucleolus</location>
    </subcellularLocation>
</comment>
<dbReference type="Pfam" id="PF17406">
    <property type="entry name" value="Nrap_D5"/>
    <property type="match status" value="1"/>
</dbReference>
<feature type="domain" description="Nrap protein" evidence="13">
    <location>
        <begin position="316"/>
        <end position="453"/>
    </location>
</feature>
<evidence type="ECO:0000256" key="3">
    <source>
        <dbReference type="ARBA" id="ARBA00006674"/>
    </source>
</evidence>
<reference evidence="17 18" key="1">
    <citation type="journal article" date="2021" name="BMC Biol.">
        <title>Horizontally acquired antibacterial genes associated with adaptive radiation of ladybird beetles.</title>
        <authorList>
            <person name="Li H.S."/>
            <person name="Tang X.F."/>
            <person name="Huang Y.H."/>
            <person name="Xu Z.Y."/>
            <person name="Chen M.L."/>
            <person name="Du X.Y."/>
            <person name="Qiu B.Y."/>
            <person name="Chen P.T."/>
            <person name="Zhang W."/>
            <person name="Slipinski A."/>
            <person name="Escalona H.E."/>
            <person name="Waterhouse R.M."/>
            <person name="Zwick A."/>
            <person name="Pang H."/>
        </authorList>
    </citation>
    <scope>NUCLEOTIDE SEQUENCE [LARGE SCALE GENOMIC DNA]</scope>
    <source>
        <strain evidence="17">SYSU2018</strain>
    </source>
</reference>
<feature type="domain" description="Nrap protein" evidence="15">
    <location>
        <begin position="635"/>
        <end position="798"/>
    </location>
</feature>
<feature type="domain" description="Nrap protein" evidence="12">
    <location>
        <begin position="170"/>
        <end position="310"/>
    </location>
</feature>
<evidence type="ECO:0000256" key="11">
    <source>
        <dbReference type="SAM" id="MobiDB-lite"/>
    </source>
</evidence>
<evidence type="ECO:0000256" key="8">
    <source>
        <dbReference type="ARBA" id="ARBA00035000"/>
    </source>
</evidence>
<dbReference type="Pfam" id="PF17403">
    <property type="entry name" value="Nrap_D2"/>
    <property type="match status" value="1"/>
</dbReference>
<feature type="region of interest" description="Disordered" evidence="11">
    <location>
        <begin position="1"/>
        <end position="35"/>
    </location>
</feature>
<evidence type="ECO:0000256" key="10">
    <source>
        <dbReference type="RuleBase" id="RU364032"/>
    </source>
</evidence>
<evidence type="ECO:0000259" key="12">
    <source>
        <dbReference type="Pfam" id="PF03813"/>
    </source>
</evidence>
<evidence type="ECO:0000313" key="17">
    <source>
        <dbReference type="EMBL" id="KAL3286351.1"/>
    </source>
</evidence>
<feature type="domain" description="Nrap protein" evidence="16">
    <location>
        <begin position="817"/>
        <end position="972"/>
    </location>
</feature>
<evidence type="ECO:0000259" key="14">
    <source>
        <dbReference type="Pfam" id="PF17404"/>
    </source>
</evidence>
<dbReference type="InterPro" id="IPR035368">
    <property type="entry name" value="Nrap_D3"/>
</dbReference>
<dbReference type="InterPro" id="IPR005554">
    <property type="entry name" value="NOL6/Upt22"/>
</dbReference>
<keyword evidence="6 10" id="KW-0694">RNA-binding</keyword>
<evidence type="ECO:0000313" key="18">
    <source>
        <dbReference type="Proteomes" id="UP001516400"/>
    </source>
</evidence>
<dbReference type="PANTHER" id="PTHR17972">
    <property type="entry name" value="NUCLEOLAR RNA-ASSOCIATED PROTEIN"/>
    <property type="match status" value="1"/>
</dbReference>
<dbReference type="Pfam" id="PF17405">
    <property type="entry name" value="Nrap_D4"/>
    <property type="match status" value="1"/>
</dbReference>
<evidence type="ECO:0000256" key="9">
    <source>
        <dbReference type="ARBA" id="ARBA00035020"/>
    </source>
</evidence>